<dbReference type="Proteomes" id="UP001055115">
    <property type="component" value="Unassembled WGS sequence"/>
</dbReference>
<name>A0AA37PAH9_9PEZI</name>
<keyword evidence="3" id="KW-1185">Reference proteome</keyword>
<dbReference type="RefSeq" id="XP_049131004.1">
    <property type="nucleotide sequence ID" value="XM_049275047.1"/>
</dbReference>
<dbReference type="GeneID" id="73329637"/>
<evidence type="ECO:0000313" key="3">
    <source>
        <dbReference type="Proteomes" id="UP001055115"/>
    </source>
</evidence>
<gene>
    <name evidence="2" type="ORF">ColSpa_08835</name>
</gene>
<reference evidence="2 3" key="1">
    <citation type="submission" date="2022-03" db="EMBL/GenBank/DDBJ databases">
        <title>Genome data of Colletotrichum spp.</title>
        <authorList>
            <person name="Utami Y.D."/>
            <person name="Hiruma K."/>
        </authorList>
    </citation>
    <scope>NUCLEOTIDE SEQUENCE [LARGE SCALE GENOMIC DNA]</scope>
    <source>
        <strain evidence="2 3">MAFF 239500</strain>
    </source>
</reference>
<proteinExistence type="predicted"/>
<sequence length="87" mass="8988">MEAKPHLHIIGTESASVAQEIPGQKETGREELQAPNIRVTVSKPDSEPGPKAGARTPPVAAAVCKGALSDALWSPARSDPAAVVARL</sequence>
<evidence type="ECO:0000313" key="2">
    <source>
        <dbReference type="EMBL" id="GKT48654.1"/>
    </source>
</evidence>
<organism evidence="2 3">
    <name type="scientific">Colletotrichum spaethianum</name>
    <dbReference type="NCBI Taxonomy" id="700344"/>
    <lineage>
        <taxon>Eukaryota</taxon>
        <taxon>Fungi</taxon>
        <taxon>Dikarya</taxon>
        <taxon>Ascomycota</taxon>
        <taxon>Pezizomycotina</taxon>
        <taxon>Sordariomycetes</taxon>
        <taxon>Hypocreomycetidae</taxon>
        <taxon>Glomerellales</taxon>
        <taxon>Glomerellaceae</taxon>
        <taxon>Colletotrichum</taxon>
        <taxon>Colletotrichum spaethianum species complex</taxon>
    </lineage>
</organism>
<protein>
    <submittedName>
        <fullName evidence="2">Uncharacterized protein</fullName>
    </submittedName>
</protein>
<comment type="caution">
    <text evidence="2">The sequence shown here is derived from an EMBL/GenBank/DDBJ whole genome shotgun (WGS) entry which is preliminary data.</text>
</comment>
<dbReference type="EMBL" id="BQXU01000024">
    <property type="protein sequence ID" value="GKT48654.1"/>
    <property type="molecule type" value="Genomic_DNA"/>
</dbReference>
<dbReference type="AlphaFoldDB" id="A0AA37PAH9"/>
<accession>A0AA37PAH9</accession>
<evidence type="ECO:0000256" key="1">
    <source>
        <dbReference type="SAM" id="MobiDB-lite"/>
    </source>
</evidence>
<feature type="region of interest" description="Disordered" evidence="1">
    <location>
        <begin position="1"/>
        <end position="57"/>
    </location>
</feature>